<name>A0A2S2C4Z6_9NOCA</name>
<evidence type="ECO:0000256" key="1">
    <source>
        <dbReference type="SAM" id="Phobius"/>
    </source>
</evidence>
<dbReference type="EMBL" id="CP021354">
    <property type="protein sequence ID" value="AWK75929.1"/>
    <property type="molecule type" value="Genomic_DNA"/>
</dbReference>
<organism evidence="2 3">
    <name type="scientific">Rhodococcus oxybenzonivorans</name>
    <dbReference type="NCBI Taxonomy" id="1990687"/>
    <lineage>
        <taxon>Bacteria</taxon>
        <taxon>Bacillati</taxon>
        <taxon>Actinomycetota</taxon>
        <taxon>Actinomycetes</taxon>
        <taxon>Mycobacteriales</taxon>
        <taxon>Nocardiaceae</taxon>
        <taxon>Rhodococcus</taxon>
    </lineage>
</organism>
<keyword evidence="3" id="KW-1185">Reference proteome</keyword>
<accession>A0A2S2C4Z6</accession>
<dbReference type="KEGG" id="roz:CBI38_29505"/>
<feature type="transmembrane region" description="Helical" evidence="1">
    <location>
        <begin position="15"/>
        <end position="34"/>
    </location>
</feature>
<dbReference type="AlphaFoldDB" id="A0A2S2C4Z6"/>
<evidence type="ECO:0000313" key="3">
    <source>
        <dbReference type="Proteomes" id="UP000245711"/>
    </source>
</evidence>
<proteinExistence type="predicted"/>
<keyword evidence="1" id="KW-0812">Transmembrane</keyword>
<reference evidence="2 3" key="1">
    <citation type="submission" date="2017-05" db="EMBL/GenBank/DDBJ databases">
        <title>Isolation of Rhodococcus sp. S2-17 biodegrading of BP-3.</title>
        <authorList>
            <person name="Lee Y."/>
            <person name="Kim K.H."/>
            <person name="Chun B.H."/>
            <person name="Jung H.S."/>
            <person name="Jeon C.O."/>
        </authorList>
    </citation>
    <scope>NUCLEOTIDE SEQUENCE [LARGE SCALE GENOMIC DNA]</scope>
    <source>
        <strain evidence="2 3">S2-17</strain>
    </source>
</reference>
<dbReference type="Proteomes" id="UP000245711">
    <property type="component" value="Chromosome"/>
</dbReference>
<feature type="transmembrane region" description="Helical" evidence="1">
    <location>
        <begin position="71"/>
        <end position="93"/>
    </location>
</feature>
<keyword evidence="1" id="KW-0472">Membrane</keyword>
<keyword evidence="1" id="KW-1133">Transmembrane helix</keyword>
<feature type="transmembrane region" description="Helical" evidence="1">
    <location>
        <begin position="40"/>
        <end position="59"/>
    </location>
</feature>
<evidence type="ECO:0000313" key="2">
    <source>
        <dbReference type="EMBL" id="AWK75929.1"/>
    </source>
</evidence>
<feature type="transmembrane region" description="Helical" evidence="1">
    <location>
        <begin position="113"/>
        <end position="137"/>
    </location>
</feature>
<protein>
    <submittedName>
        <fullName evidence="2">Uncharacterized protein</fullName>
    </submittedName>
</protein>
<sequence>MIAAALTTARPANFWWRRAAVVLALFSSGLHIASLGDHRASPLMVVLTVGMLLGCLHCARHLWMRDNSRDWGWVAIMSVGMIALHTVDFGPSVSGHHGHMTRAANPTAVGHALSLPMAAALLTAALEAVIALSMVFYRTRNTDPLAPNWD</sequence>
<gene>
    <name evidence="2" type="ORF">CBI38_29505</name>
</gene>
<dbReference type="OrthoDB" id="4476658at2"/>